<dbReference type="SMART" id="SM00332">
    <property type="entry name" value="PP2Cc"/>
    <property type="match status" value="1"/>
</dbReference>
<keyword evidence="8" id="KW-1185">Reference proteome</keyword>
<dbReference type="OMA" id="AYYVHAS"/>
<organism evidence="6">
    <name type="scientific">Guillardia theta (strain CCMP2712)</name>
    <name type="common">Cryptophyte</name>
    <dbReference type="NCBI Taxonomy" id="905079"/>
    <lineage>
        <taxon>Eukaryota</taxon>
        <taxon>Cryptophyceae</taxon>
        <taxon>Pyrenomonadales</taxon>
        <taxon>Geminigeraceae</taxon>
        <taxon>Guillardia</taxon>
    </lineage>
</organism>
<keyword evidence="2 4" id="KW-0378">Hydrolase</keyword>
<dbReference type="GO" id="GO:0046872">
    <property type="term" value="F:metal ion binding"/>
    <property type="evidence" value="ECO:0007669"/>
    <property type="project" value="UniProtKB-KW"/>
</dbReference>
<evidence type="ECO:0000256" key="1">
    <source>
        <dbReference type="ARBA" id="ARBA00022723"/>
    </source>
</evidence>
<feature type="domain" description="PPM-type phosphatase" evidence="5">
    <location>
        <begin position="1"/>
        <end position="182"/>
    </location>
</feature>
<reference evidence="6 8" key="1">
    <citation type="journal article" date="2012" name="Nature">
        <title>Algal genomes reveal evolutionary mosaicism and the fate of nucleomorphs.</title>
        <authorList>
            <consortium name="DOE Joint Genome Institute"/>
            <person name="Curtis B.A."/>
            <person name="Tanifuji G."/>
            <person name="Burki F."/>
            <person name="Gruber A."/>
            <person name="Irimia M."/>
            <person name="Maruyama S."/>
            <person name="Arias M.C."/>
            <person name="Ball S.G."/>
            <person name="Gile G.H."/>
            <person name="Hirakawa Y."/>
            <person name="Hopkins J.F."/>
            <person name="Kuo A."/>
            <person name="Rensing S.A."/>
            <person name="Schmutz J."/>
            <person name="Symeonidi A."/>
            <person name="Elias M."/>
            <person name="Eveleigh R.J."/>
            <person name="Herman E.K."/>
            <person name="Klute M.J."/>
            <person name="Nakayama T."/>
            <person name="Obornik M."/>
            <person name="Reyes-Prieto A."/>
            <person name="Armbrust E.V."/>
            <person name="Aves S.J."/>
            <person name="Beiko R.G."/>
            <person name="Coutinho P."/>
            <person name="Dacks J.B."/>
            <person name="Durnford D.G."/>
            <person name="Fast N.M."/>
            <person name="Green B.R."/>
            <person name="Grisdale C.J."/>
            <person name="Hempel F."/>
            <person name="Henrissat B."/>
            <person name="Hoppner M.P."/>
            <person name="Ishida K."/>
            <person name="Kim E."/>
            <person name="Koreny L."/>
            <person name="Kroth P.G."/>
            <person name="Liu Y."/>
            <person name="Malik S.B."/>
            <person name="Maier U.G."/>
            <person name="McRose D."/>
            <person name="Mock T."/>
            <person name="Neilson J.A."/>
            <person name="Onodera N.T."/>
            <person name="Poole A.M."/>
            <person name="Pritham E.J."/>
            <person name="Richards T.A."/>
            <person name="Rocap G."/>
            <person name="Roy S.W."/>
            <person name="Sarai C."/>
            <person name="Schaack S."/>
            <person name="Shirato S."/>
            <person name="Slamovits C.H."/>
            <person name="Spencer D.F."/>
            <person name="Suzuki S."/>
            <person name="Worden A.Z."/>
            <person name="Zauner S."/>
            <person name="Barry K."/>
            <person name="Bell C."/>
            <person name="Bharti A.K."/>
            <person name="Crow J.A."/>
            <person name="Grimwood J."/>
            <person name="Kramer R."/>
            <person name="Lindquist E."/>
            <person name="Lucas S."/>
            <person name="Salamov A."/>
            <person name="McFadden G.I."/>
            <person name="Lane C.E."/>
            <person name="Keeling P.J."/>
            <person name="Gray M.W."/>
            <person name="Grigoriev I.V."/>
            <person name="Archibald J.M."/>
        </authorList>
    </citation>
    <scope>NUCLEOTIDE SEQUENCE</scope>
    <source>
        <strain evidence="6 8">CCMP2712</strain>
    </source>
</reference>
<dbReference type="EnsemblProtists" id="EKX36042">
    <property type="protein sequence ID" value="EKX36042"/>
    <property type="gene ID" value="GUITHDRAFT_48451"/>
</dbReference>
<dbReference type="CDD" id="cd00143">
    <property type="entry name" value="PP2Cc"/>
    <property type="match status" value="1"/>
</dbReference>
<dbReference type="HOGENOM" id="CLU_013173_0_1_1"/>
<dbReference type="InterPro" id="IPR015655">
    <property type="entry name" value="PP2C"/>
</dbReference>
<dbReference type="KEGG" id="gtt:GUITHDRAFT_48451"/>
<dbReference type="PaxDb" id="55529-EKX36042"/>
<dbReference type="OrthoDB" id="10264738at2759"/>
<evidence type="ECO:0000313" key="7">
    <source>
        <dbReference type="EnsemblProtists" id="EKX36042"/>
    </source>
</evidence>
<proteinExistence type="inferred from homology"/>
<dbReference type="AlphaFoldDB" id="L1IIW4"/>
<sequence>QGRRKYMEDAVIVIPDLRSDEDPFSMFAVFDGHGGIEAARWAVENLWKFLALLLHEGREPEEALRTSFSMAGCTAAVVLVRRDEVWAANAGDTQIVLLGDSRGGRGEQLCEIHRPDNENERRRVEELGGFIKTVGVPRLNGVLAVTRSLGDFSLHPHLTSEPFVTKAALLPDDRHLVIATDG</sequence>
<gene>
    <name evidence="6" type="ORF">GUITHDRAFT_48451</name>
</gene>
<dbReference type="Proteomes" id="UP000011087">
    <property type="component" value="Unassembled WGS sequence"/>
</dbReference>
<dbReference type="InterPro" id="IPR001932">
    <property type="entry name" value="PPM-type_phosphatase-like_dom"/>
</dbReference>
<evidence type="ECO:0000313" key="6">
    <source>
        <dbReference type="EMBL" id="EKX36042.1"/>
    </source>
</evidence>
<dbReference type="PROSITE" id="PS51746">
    <property type="entry name" value="PPM_2"/>
    <property type="match status" value="1"/>
</dbReference>
<accession>L1IIW4</accession>
<evidence type="ECO:0000256" key="4">
    <source>
        <dbReference type="RuleBase" id="RU003465"/>
    </source>
</evidence>
<evidence type="ECO:0000259" key="5">
    <source>
        <dbReference type="PROSITE" id="PS51746"/>
    </source>
</evidence>
<feature type="non-terminal residue" evidence="6">
    <location>
        <position position="182"/>
    </location>
</feature>
<name>L1IIW4_GUITC</name>
<evidence type="ECO:0000256" key="3">
    <source>
        <dbReference type="ARBA" id="ARBA00022912"/>
    </source>
</evidence>
<dbReference type="PROSITE" id="PS01032">
    <property type="entry name" value="PPM_1"/>
    <property type="match status" value="1"/>
</dbReference>
<keyword evidence="3 4" id="KW-0904">Protein phosphatase</keyword>
<dbReference type="STRING" id="905079.L1IIW4"/>
<evidence type="ECO:0000256" key="2">
    <source>
        <dbReference type="ARBA" id="ARBA00022801"/>
    </source>
</evidence>
<dbReference type="GO" id="GO:0004722">
    <property type="term" value="F:protein serine/threonine phosphatase activity"/>
    <property type="evidence" value="ECO:0007669"/>
    <property type="project" value="InterPro"/>
</dbReference>
<dbReference type="InterPro" id="IPR036457">
    <property type="entry name" value="PPM-type-like_dom_sf"/>
</dbReference>
<protein>
    <recommendedName>
        <fullName evidence="5">PPM-type phosphatase domain-containing protein</fullName>
    </recommendedName>
</protein>
<dbReference type="Gene3D" id="3.60.40.10">
    <property type="entry name" value="PPM-type phosphatase domain"/>
    <property type="match status" value="1"/>
</dbReference>
<dbReference type="eggNOG" id="KOG0698">
    <property type="taxonomic scope" value="Eukaryota"/>
</dbReference>
<evidence type="ECO:0000313" key="8">
    <source>
        <dbReference type="Proteomes" id="UP000011087"/>
    </source>
</evidence>
<dbReference type="SUPFAM" id="SSF81606">
    <property type="entry name" value="PP2C-like"/>
    <property type="match status" value="1"/>
</dbReference>
<reference evidence="7" key="3">
    <citation type="submission" date="2016-03" db="UniProtKB">
        <authorList>
            <consortium name="EnsemblProtists"/>
        </authorList>
    </citation>
    <scope>IDENTIFICATION</scope>
</reference>
<dbReference type="GeneID" id="17292773"/>
<comment type="similarity">
    <text evidence="4">Belongs to the PP2C family.</text>
</comment>
<keyword evidence="1" id="KW-0479">Metal-binding</keyword>
<dbReference type="InterPro" id="IPR000222">
    <property type="entry name" value="PP2C_BS"/>
</dbReference>
<dbReference type="Pfam" id="PF00481">
    <property type="entry name" value="PP2C"/>
    <property type="match status" value="1"/>
</dbReference>
<feature type="non-terminal residue" evidence="6">
    <location>
        <position position="1"/>
    </location>
</feature>
<dbReference type="RefSeq" id="XP_005823022.1">
    <property type="nucleotide sequence ID" value="XM_005822965.1"/>
</dbReference>
<dbReference type="EMBL" id="JH993080">
    <property type="protein sequence ID" value="EKX36042.1"/>
    <property type="molecule type" value="Genomic_DNA"/>
</dbReference>
<reference evidence="8" key="2">
    <citation type="submission" date="2012-11" db="EMBL/GenBank/DDBJ databases">
        <authorList>
            <person name="Kuo A."/>
            <person name="Curtis B.A."/>
            <person name="Tanifuji G."/>
            <person name="Burki F."/>
            <person name="Gruber A."/>
            <person name="Irimia M."/>
            <person name="Maruyama S."/>
            <person name="Arias M.C."/>
            <person name="Ball S.G."/>
            <person name="Gile G.H."/>
            <person name="Hirakawa Y."/>
            <person name="Hopkins J.F."/>
            <person name="Rensing S.A."/>
            <person name="Schmutz J."/>
            <person name="Symeonidi A."/>
            <person name="Elias M."/>
            <person name="Eveleigh R.J."/>
            <person name="Herman E.K."/>
            <person name="Klute M.J."/>
            <person name="Nakayama T."/>
            <person name="Obornik M."/>
            <person name="Reyes-Prieto A."/>
            <person name="Armbrust E.V."/>
            <person name="Aves S.J."/>
            <person name="Beiko R.G."/>
            <person name="Coutinho P."/>
            <person name="Dacks J.B."/>
            <person name="Durnford D.G."/>
            <person name="Fast N.M."/>
            <person name="Green B.R."/>
            <person name="Grisdale C."/>
            <person name="Hempe F."/>
            <person name="Henrissat B."/>
            <person name="Hoppner M.P."/>
            <person name="Ishida K.-I."/>
            <person name="Kim E."/>
            <person name="Koreny L."/>
            <person name="Kroth P.G."/>
            <person name="Liu Y."/>
            <person name="Malik S.-B."/>
            <person name="Maier U.G."/>
            <person name="McRose D."/>
            <person name="Mock T."/>
            <person name="Neilson J.A."/>
            <person name="Onodera N.T."/>
            <person name="Poole A.M."/>
            <person name="Pritham E.J."/>
            <person name="Richards T.A."/>
            <person name="Rocap G."/>
            <person name="Roy S.W."/>
            <person name="Sarai C."/>
            <person name="Schaack S."/>
            <person name="Shirato S."/>
            <person name="Slamovits C.H."/>
            <person name="Spencer D.F."/>
            <person name="Suzuki S."/>
            <person name="Worden A.Z."/>
            <person name="Zauner S."/>
            <person name="Barry K."/>
            <person name="Bell C."/>
            <person name="Bharti A.K."/>
            <person name="Crow J.A."/>
            <person name="Grimwood J."/>
            <person name="Kramer R."/>
            <person name="Lindquist E."/>
            <person name="Lucas S."/>
            <person name="Salamov A."/>
            <person name="McFadden G.I."/>
            <person name="Lane C.E."/>
            <person name="Keeling P.J."/>
            <person name="Gray M.W."/>
            <person name="Grigoriev I.V."/>
            <person name="Archibald J.M."/>
        </authorList>
    </citation>
    <scope>NUCLEOTIDE SEQUENCE</scope>
    <source>
        <strain evidence="8">CCMP2712</strain>
    </source>
</reference>
<dbReference type="PANTHER" id="PTHR47992">
    <property type="entry name" value="PROTEIN PHOSPHATASE"/>
    <property type="match status" value="1"/>
</dbReference>